<dbReference type="SUPFAM" id="SSF55248">
    <property type="entry name" value="PCD-like"/>
    <property type="match status" value="1"/>
</dbReference>
<dbReference type="InterPro" id="IPR001533">
    <property type="entry name" value="Pterin_deHydtase"/>
</dbReference>
<dbReference type="CDD" id="cd00488">
    <property type="entry name" value="PCD_DCoH"/>
    <property type="match status" value="1"/>
</dbReference>
<sequence length="109" mass="12414">MNAPHTSCDQHARVPVLDITAIATHLNRVPQWKIEDERLTRSFHFSTAAEAAVFVNRVAAMAESCNHHPRVDWWKRDVTLELYTHKSNGLTVRDFEFAETCDPLSEAIA</sequence>
<evidence type="ECO:0000256" key="4">
    <source>
        <dbReference type="ARBA" id="ARBA00023239"/>
    </source>
</evidence>
<dbReference type="EC" id="4.2.1.96" evidence="3"/>
<evidence type="ECO:0000313" key="5">
    <source>
        <dbReference type="EMBL" id="VVE47333.1"/>
    </source>
</evidence>
<dbReference type="Proteomes" id="UP000333828">
    <property type="component" value="Unassembled WGS sequence"/>
</dbReference>
<comment type="similarity">
    <text evidence="2">Belongs to the pterin-4-alpha-carbinolamine dehydratase family.</text>
</comment>
<protein>
    <recommendedName>
        <fullName evidence="3">4a-hydroxytetrahydrobiopterin dehydratase</fullName>
        <ecNumber evidence="3">4.2.1.96</ecNumber>
    </recommendedName>
</protein>
<keyword evidence="4" id="KW-0456">Lyase</keyword>
<comment type="catalytic activity">
    <reaction evidence="1">
        <text>(4aS,6R)-4a-hydroxy-L-erythro-5,6,7,8-tetrahydrobiopterin = (6R)-L-erythro-6,7-dihydrobiopterin + H2O</text>
        <dbReference type="Rhea" id="RHEA:11920"/>
        <dbReference type="ChEBI" id="CHEBI:15377"/>
        <dbReference type="ChEBI" id="CHEBI:15642"/>
        <dbReference type="ChEBI" id="CHEBI:43120"/>
        <dbReference type="EC" id="4.2.1.96"/>
    </reaction>
</comment>
<accession>A0A5E4YH14</accession>
<organism evidence="5 6">
    <name type="scientific">Pandoraea iniqua</name>
    <dbReference type="NCBI Taxonomy" id="2508288"/>
    <lineage>
        <taxon>Bacteria</taxon>
        <taxon>Pseudomonadati</taxon>
        <taxon>Pseudomonadota</taxon>
        <taxon>Betaproteobacteria</taxon>
        <taxon>Burkholderiales</taxon>
        <taxon>Burkholderiaceae</taxon>
        <taxon>Pandoraea</taxon>
    </lineage>
</organism>
<dbReference type="RefSeq" id="WP_150685937.1">
    <property type="nucleotide sequence ID" value="NZ_CABPSI010000005.1"/>
</dbReference>
<dbReference type="EMBL" id="CABPSI010000005">
    <property type="protein sequence ID" value="VVE47333.1"/>
    <property type="molecule type" value="Genomic_DNA"/>
</dbReference>
<reference evidence="5 6" key="1">
    <citation type="submission" date="2019-08" db="EMBL/GenBank/DDBJ databases">
        <authorList>
            <person name="Peeters C."/>
        </authorList>
    </citation>
    <scope>NUCLEOTIDE SEQUENCE [LARGE SCALE GENOMIC DNA]</scope>
    <source>
        <strain evidence="5 6">LMG 31115</strain>
    </source>
</reference>
<evidence type="ECO:0000313" key="6">
    <source>
        <dbReference type="Proteomes" id="UP000333828"/>
    </source>
</evidence>
<dbReference type="GO" id="GO:0008124">
    <property type="term" value="F:4-alpha-hydroxytetrahydrobiopterin dehydratase activity"/>
    <property type="evidence" value="ECO:0007669"/>
    <property type="project" value="UniProtKB-EC"/>
</dbReference>
<keyword evidence="6" id="KW-1185">Reference proteome</keyword>
<evidence type="ECO:0000256" key="2">
    <source>
        <dbReference type="ARBA" id="ARBA00006472"/>
    </source>
</evidence>
<dbReference type="PANTHER" id="PTHR12599">
    <property type="entry name" value="PTERIN-4-ALPHA-CARBINOLAMINE DEHYDRATASE"/>
    <property type="match status" value="1"/>
</dbReference>
<evidence type="ECO:0000256" key="1">
    <source>
        <dbReference type="ARBA" id="ARBA00001554"/>
    </source>
</evidence>
<dbReference type="GO" id="GO:0006729">
    <property type="term" value="P:tetrahydrobiopterin biosynthetic process"/>
    <property type="evidence" value="ECO:0007669"/>
    <property type="project" value="InterPro"/>
</dbReference>
<dbReference type="Pfam" id="PF01329">
    <property type="entry name" value="Pterin_4a"/>
    <property type="match status" value="1"/>
</dbReference>
<dbReference type="AlphaFoldDB" id="A0A5E4YH14"/>
<evidence type="ECO:0000256" key="3">
    <source>
        <dbReference type="ARBA" id="ARBA00013252"/>
    </source>
</evidence>
<name>A0A5E4YH14_9BURK</name>
<proteinExistence type="inferred from homology"/>
<gene>
    <name evidence="5" type="ORF">PIN31115_04460</name>
</gene>
<dbReference type="Gene3D" id="3.30.1360.20">
    <property type="entry name" value="Transcriptional coactivator/pterin dehydratase"/>
    <property type="match status" value="1"/>
</dbReference>
<dbReference type="InterPro" id="IPR036428">
    <property type="entry name" value="PCD_sf"/>
</dbReference>
<dbReference type="PANTHER" id="PTHR12599:SF0">
    <property type="entry name" value="PTERIN-4-ALPHA-CARBINOLAMINE DEHYDRATASE"/>
    <property type="match status" value="1"/>
</dbReference>